<protein>
    <submittedName>
        <fullName evidence="2">Uncharacterized protein</fullName>
    </submittedName>
</protein>
<accession>A0A7S1BZN1</accession>
<dbReference type="PIRSF" id="PIRSF005715">
    <property type="entry name" value="VPS45_Sec1"/>
    <property type="match status" value="1"/>
</dbReference>
<evidence type="ECO:0000256" key="1">
    <source>
        <dbReference type="ARBA" id="ARBA00009884"/>
    </source>
</evidence>
<dbReference type="AlphaFoldDB" id="A0A7S1BZN1"/>
<dbReference type="Pfam" id="PF00995">
    <property type="entry name" value="Sec1"/>
    <property type="match status" value="1"/>
</dbReference>
<organism evidence="2">
    <name type="scientific">Corethron hystrix</name>
    <dbReference type="NCBI Taxonomy" id="216773"/>
    <lineage>
        <taxon>Eukaryota</taxon>
        <taxon>Sar</taxon>
        <taxon>Stramenopiles</taxon>
        <taxon>Ochrophyta</taxon>
        <taxon>Bacillariophyta</taxon>
        <taxon>Coscinodiscophyceae</taxon>
        <taxon>Corethrophycidae</taxon>
        <taxon>Corethrales</taxon>
        <taxon>Corethraceae</taxon>
        <taxon>Corethron</taxon>
    </lineage>
</organism>
<dbReference type="EMBL" id="HBFR01039762">
    <property type="protein sequence ID" value="CAD8901839.1"/>
    <property type="molecule type" value="Transcribed_RNA"/>
</dbReference>
<gene>
    <name evidence="2" type="ORF">CHYS00102_LOCUS29058</name>
</gene>
<dbReference type="InterPro" id="IPR043127">
    <property type="entry name" value="Sec-1-like_dom3a"/>
</dbReference>
<dbReference type="Gene3D" id="3.90.830.10">
    <property type="entry name" value="Syntaxin Binding Protein 1, Chain A, domain 2"/>
    <property type="match status" value="1"/>
</dbReference>
<dbReference type="InterPro" id="IPR036045">
    <property type="entry name" value="Sec1-like_sf"/>
</dbReference>
<evidence type="ECO:0000313" key="2">
    <source>
        <dbReference type="EMBL" id="CAD8901839.1"/>
    </source>
</evidence>
<reference evidence="2" key="1">
    <citation type="submission" date="2021-01" db="EMBL/GenBank/DDBJ databases">
        <authorList>
            <person name="Corre E."/>
            <person name="Pelletier E."/>
            <person name="Niang G."/>
            <person name="Scheremetjew M."/>
            <person name="Finn R."/>
            <person name="Kale V."/>
            <person name="Holt S."/>
            <person name="Cochrane G."/>
            <person name="Meng A."/>
            <person name="Brown T."/>
            <person name="Cohen L."/>
        </authorList>
    </citation>
    <scope>NUCLEOTIDE SEQUENCE</scope>
    <source>
        <strain evidence="2">308</strain>
    </source>
</reference>
<name>A0A7S1BZN1_9STRA</name>
<dbReference type="GO" id="GO:0016192">
    <property type="term" value="P:vesicle-mediated transport"/>
    <property type="evidence" value="ECO:0007669"/>
    <property type="project" value="InterPro"/>
</dbReference>
<proteinExistence type="inferred from homology"/>
<dbReference type="InterPro" id="IPR001619">
    <property type="entry name" value="Sec1-like"/>
</dbReference>
<comment type="similarity">
    <text evidence="1">Belongs to the STXBP/unc-18/SEC1 family.</text>
</comment>
<sequence>MSRVQDELVAKIKKCKPLLAKIKGFGEINVDFLATEATAFSFDEPTFFHRIYSQNGSQRSPRPNQLGFSAPLSPVHVEIVDRLVSVCATLNEYPHIRYKADDIKSQRTGICPKIALLFKDRLDQFVASNPEWWYHGGPGHSERDRGVLLIVERAEDPLSPLVHEFTYRAMVHDLLEMAGEKYTYTPTTQKNASEREVLLNDNDECWVEFRDNHIAEVTEMLSGRTKEYLSNNSGAALARNAGKNMSLGQMSEALKQLPEYREIISKLSQHIHISSQCMDEFKKQNLKGIAEVEQTMVTGERENGNKVKKDVLLKELLAELRKVDQLMALRLISIYIVSQGGILAKDKEELFRVAGLSKTQRNAVANFELLGVKLERQEKKKLERLFSSRVIAKGRNDMNSEYAISRYKCYLKEVMEELVNNTLSFEKYPSILPMPVGGSSGAAASARSARTRHANHSTGPIRRSANTKMFSGGRQIVFVAGGACYSELRSVQEVMETCDKEIILGSTHFITPTSFLEDMERLSDM</sequence>
<dbReference type="Gene3D" id="1.25.40.60">
    <property type="match status" value="1"/>
</dbReference>
<dbReference type="SUPFAM" id="SSF56815">
    <property type="entry name" value="Sec1/munc18-like (SM) proteins"/>
    <property type="match status" value="1"/>
</dbReference>
<dbReference type="Gene3D" id="3.40.50.1910">
    <property type="match status" value="1"/>
</dbReference>
<dbReference type="InterPro" id="IPR027482">
    <property type="entry name" value="Sec1-like_dom2"/>
</dbReference>
<dbReference type="PANTHER" id="PTHR11679">
    <property type="entry name" value="VESICLE PROTEIN SORTING-ASSOCIATED"/>
    <property type="match status" value="1"/>
</dbReference>